<proteinExistence type="inferred from homology"/>
<dbReference type="InterPro" id="IPR029044">
    <property type="entry name" value="Nucleotide-diphossugar_trans"/>
</dbReference>
<dbReference type="EMBL" id="JAEPRB010000173">
    <property type="protein sequence ID" value="KAG2219572.1"/>
    <property type="molecule type" value="Genomic_DNA"/>
</dbReference>
<protein>
    <recommendedName>
        <fullName evidence="3">Nucleotide-diphospho-sugar transferase domain-containing protein</fullName>
    </recommendedName>
</protein>
<keyword evidence="5" id="KW-1185">Reference proteome</keyword>
<sequence>MAIPERSARRAVVVVLAITIATTLIYMTVLAASKPTWVPASSQTVPAGYLHEQQHAFNATDNIINNSTDPWECTCYSYDSDEPLAEKPDSKADAGGAKDPIIVPESFGDPPAELMSKINKNFVEGRVLLIATANYGMRDYTYNWIESLKKTGVDKFLVFCLDDKLYKHMVNAGYEENAATIPASWLDLDVAAGFEDYFSPKYRIITHAKTLVVQRLLYLDVTVFFSDVDIVFLRPRMIEFVKTYMDIRPETHVIFQQEGLDTRQVNSGFYLIKPEYDMKRMLAQTIYLQDSTEGLTQQGAMNRALDDMVKDIRSSSVVLLDVMFFPNGFAYFDNNLSKSRGVEPYILHANFRVAGDKKKELVNLGMWYLDEKWLKKVDAQVEQSWQEQVDTITPGNSS</sequence>
<dbReference type="Proteomes" id="UP000646827">
    <property type="component" value="Unassembled WGS sequence"/>
</dbReference>
<dbReference type="GO" id="GO:0016757">
    <property type="term" value="F:glycosyltransferase activity"/>
    <property type="evidence" value="ECO:0007669"/>
    <property type="project" value="TreeGrafter"/>
</dbReference>
<dbReference type="OrthoDB" id="540503at2759"/>
<keyword evidence="2" id="KW-0472">Membrane</keyword>
<dbReference type="Pfam" id="PF03407">
    <property type="entry name" value="Nucleotid_trans"/>
    <property type="match status" value="1"/>
</dbReference>
<accession>A0A8H7RYE4</accession>
<organism evidence="4 5">
    <name type="scientific">Circinella minor</name>
    <dbReference type="NCBI Taxonomy" id="1195481"/>
    <lineage>
        <taxon>Eukaryota</taxon>
        <taxon>Fungi</taxon>
        <taxon>Fungi incertae sedis</taxon>
        <taxon>Mucoromycota</taxon>
        <taxon>Mucoromycotina</taxon>
        <taxon>Mucoromycetes</taxon>
        <taxon>Mucorales</taxon>
        <taxon>Lichtheimiaceae</taxon>
        <taxon>Circinella</taxon>
    </lineage>
</organism>
<keyword evidence="2" id="KW-1133">Transmembrane helix</keyword>
<dbReference type="PANTHER" id="PTHR47032:SF1">
    <property type="entry name" value="UDP-D-XYLOSE:L-FUCOSE ALPHA-1,3-D-XYLOSYLTRANSFERASE-RELATED"/>
    <property type="match status" value="1"/>
</dbReference>
<feature type="domain" description="Nucleotide-diphospho-sugar transferase" evidence="3">
    <location>
        <begin position="152"/>
        <end position="359"/>
    </location>
</feature>
<comment type="caution">
    <text evidence="4">The sequence shown here is derived from an EMBL/GenBank/DDBJ whole genome shotgun (WGS) entry which is preliminary data.</text>
</comment>
<dbReference type="InterPro" id="IPR052636">
    <property type="entry name" value="UDP-D-xylose:L-fucose_XylT"/>
</dbReference>
<dbReference type="PANTHER" id="PTHR47032">
    <property type="entry name" value="UDP-D-XYLOSE:L-FUCOSE ALPHA-1,3-D-XYLOSYLTRANSFERASE-RELATED"/>
    <property type="match status" value="1"/>
</dbReference>
<gene>
    <name evidence="4" type="ORF">INT45_002530</name>
</gene>
<dbReference type="GO" id="GO:0005794">
    <property type="term" value="C:Golgi apparatus"/>
    <property type="evidence" value="ECO:0007669"/>
    <property type="project" value="TreeGrafter"/>
</dbReference>
<keyword evidence="2" id="KW-0812">Transmembrane</keyword>
<evidence type="ECO:0000256" key="2">
    <source>
        <dbReference type="SAM" id="Phobius"/>
    </source>
</evidence>
<dbReference type="AlphaFoldDB" id="A0A8H7RYE4"/>
<reference evidence="4 5" key="1">
    <citation type="submission" date="2020-12" db="EMBL/GenBank/DDBJ databases">
        <title>Metabolic potential, ecology and presence of endohyphal bacteria is reflected in genomic diversity of Mucoromycotina.</title>
        <authorList>
            <person name="Muszewska A."/>
            <person name="Okrasinska A."/>
            <person name="Steczkiewicz K."/>
            <person name="Drgas O."/>
            <person name="Orlowska M."/>
            <person name="Perlinska-Lenart U."/>
            <person name="Aleksandrzak-Piekarczyk T."/>
            <person name="Szatraj K."/>
            <person name="Zielenkiewicz U."/>
            <person name="Pilsyk S."/>
            <person name="Malc E."/>
            <person name="Mieczkowski P."/>
            <person name="Kruszewska J.S."/>
            <person name="Biernat P."/>
            <person name="Pawlowska J."/>
        </authorList>
    </citation>
    <scope>NUCLEOTIDE SEQUENCE [LARGE SCALE GENOMIC DNA]</scope>
    <source>
        <strain evidence="4 5">CBS 142.35</strain>
    </source>
</reference>
<evidence type="ECO:0000313" key="4">
    <source>
        <dbReference type="EMBL" id="KAG2219572.1"/>
    </source>
</evidence>
<name>A0A8H7RYE4_9FUNG</name>
<feature type="transmembrane region" description="Helical" evidence="2">
    <location>
        <begin position="12"/>
        <end position="32"/>
    </location>
</feature>
<comment type="similarity">
    <text evidence="1">Belongs to the glycosyltransferase 77 family.</text>
</comment>
<dbReference type="SUPFAM" id="SSF53448">
    <property type="entry name" value="Nucleotide-diphospho-sugar transferases"/>
    <property type="match status" value="1"/>
</dbReference>
<evidence type="ECO:0000256" key="1">
    <source>
        <dbReference type="ARBA" id="ARBA00007033"/>
    </source>
</evidence>
<dbReference type="InterPro" id="IPR005069">
    <property type="entry name" value="Nucl-diP-sugar_transferase"/>
</dbReference>
<evidence type="ECO:0000313" key="5">
    <source>
        <dbReference type="Proteomes" id="UP000646827"/>
    </source>
</evidence>
<evidence type="ECO:0000259" key="3">
    <source>
        <dbReference type="Pfam" id="PF03407"/>
    </source>
</evidence>